<comment type="subcellular location">
    <subcellularLocation>
        <location evidence="1">Cell outer membrane</location>
    </subcellularLocation>
</comment>
<evidence type="ECO:0000256" key="4">
    <source>
        <dbReference type="ARBA" id="ARBA00023136"/>
    </source>
</evidence>
<gene>
    <name evidence="9" type="ORF">QJ048_05830</name>
</gene>
<dbReference type="CDD" id="cd08977">
    <property type="entry name" value="SusD"/>
    <property type="match status" value="1"/>
</dbReference>
<sequence>MQKFKTRYLKIICVLFIATAACSCGKYLELKPQDGIIREDFWKTKEQLQAAVDGCYASLLGGSDRPIPEYMFLWGELRADLLTPSTGVTSEETDIMNVNILATNSLTNWRAIYRTINYCNTVIDFGPGVLKVDQTLTQQSLDASLAEVKALRALLYFYLVRSFRDVPLVVKSTSSDDQLQQLTKTSGAEVLQQIIKDLSEAETAAPLTYNSNADDKGRITRYTVYAIQADVYLWMEKYPEALAACNKIINSQKFGLVSGNTGWFTNVFVNGNSSEGIFEIQFDRTKLNSFYPMFRTRPRFIASSIITDPDNGIYMADVLDPTKKDIRGDGAAARFGDGLIWKYIGVDDNTMRVAEESFAHWIVYRYADILLMKAEALALTGKGPEALDLVNTIRQRAKALTQTARVVDPTDAEAVCDYILEERAREFAYEGKRWYDVLRHAKRNNYKRQDILTEMVSRTVSGSLQQSAIAKFKDANSHYFPIYTYELQTDKNLVQNPFYK</sequence>
<dbReference type="Proteomes" id="UP001226434">
    <property type="component" value="Unassembled WGS sequence"/>
</dbReference>
<dbReference type="RefSeq" id="WP_282333396.1">
    <property type="nucleotide sequence ID" value="NZ_JASBRG010000003.1"/>
</dbReference>
<dbReference type="InterPro" id="IPR033985">
    <property type="entry name" value="SusD-like_N"/>
</dbReference>
<name>A0ABT6R9Q3_9BACT</name>
<evidence type="ECO:0000256" key="3">
    <source>
        <dbReference type="ARBA" id="ARBA00022729"/>
    </source>
</evidence>
<dbReference type="Pfam" id="PF14322">
    <property type="entry name" value="SusD-like_3"/>
    <property type="match status" value="1"/>
</dbReference>
<evidence type="ECO:0000259" key="7">
    <source>
        <dbReference type="Pfam" id="PF07980"/>
    </source>
</evidence>
<dbReference type="EMBL" id="JASBRG010000003">
    <property type="protein sequence ID" value="MDI3319282.1"/>
    <property type="molecule type" value="Genomic_DNA"/>
</dbReference>
<proteinExistence type="inferred from homology"/>
<organism evidence="9 10">
    <name type="scientific">Pinibacter soli</name>
    <dbReference type="NCBI Taxonomy" id="3044211"/>
    <lineage>
        <taxon>Bacteria</taxon>
        <taxon>Pseudomonadati</taxon>
        <taxon>Bacteroidota</taxon>
        <taxon>Chitinophagia</taxon>
        <taxon>Chitinophagales</taxon>
        <taxon>Chitinophagaceae</taxon>
        <taxon>Pinibacter</taxon>
    </lineage>
</organism>
<evidence type="ECO:0000256" key="1">
    <source>
        <dbReference type="ARBA" id="ARBA00004442"/>
    </source>
</evidence>
<feature type="chain" id="PRO_5047216909" evidence="6">
    <location>
        <begin position="24"/>
        <end position="500"/>
    </location>
</feature>
<comment type="caution">
    <text evidence="9">The sequence shown here is derived from an EMBL/GenBank/DDBJ whole genome shotgun (WGS) entry which is preliminary data.</text>
</comment>
<keyword evidence="3 6" id="KW-0732">Signal</keyword>
<accession>A0ABT6R9Q3</accession>
<dbReference type="InterPro" id="IPR011990">
    <property type="entry name" value="TPR-like_helical_dom_sf"/>
</dbReference>
<reference evidence="9 10" key="1">
    <citation type="submission" date="2023-05" db="EMBL/GenBank/DDBJ databases">
        <title>Genome sequence of Pinibacter sp. MAH-24.</title>
        <authorList>
            <person name="Huq M.A."/>
        </authorList>
    </citation>
    <scope>NUCLEOTIDE SEQUENCE [LARGE SCALE GENOMIC DNA]</scope>
    <source>
        <strain evidence="9 10">MAH-24</strain>
    </source>
</reference>
<feature type="domain" description="RagB/SusD" evidence="7">
    <location>
        <begin position="342"/>
        <end position="499"/>
    </location>
</feature>
<comment type="similarity">
    <text evidence="2">Belongs to the SusD family.</text>
</comment>
<dbReference type="Gene3D" id="1.25.40.390">
    <property type="match status" value="1"/>
</dbReference>
<dbReference type="InterPro" id="IPR012944">
    <property type="entry name" value="SusD_RagB_dom"/>
</dbReference>
<evidence type="ECO:0000256" key="2">
    <source>
        <dbReference type="ARBA" id="ARBA00006275"/>
    </source>
</evidence>
<evidence type="ECO:0000256" key="6">
    <source>
        <dbReference type="SAM" id="SignalP"/>
    </source>
</evidence>
<protein>
    <submittedName>
        <fullName evidence="9">RagB/SusD family nutrient uptake outer membrane protein</fullName>
    </submittedName>
</protein>
<feature type="domain" description="SusD-like N-terminal" evidence="8">
    <location>
        <begin position="98"/>
        <end position="233"/>
    </location>
</feature>
<dbReference type="PROSITE" id="PS51257">
    <property type="entry name" value="PROKAR_LIPOPROTEIN"/>
    <property type="match status" value="1"/>
</dbReference>
<evidence type="ECO:0000313" key="9">
    <source>
        <dbReference type="EMBL" id="MDI3319282.1"/>
    </source>
</evidence>
<dbReference type="SUPFAM" id="SSF48452">
    <property type="entry name" value="TPR-like"/>
    <property type="match status" value="1"/>
</dbReference>
<evidence type="ECO:0000256" key="5">
    <source>
        <dbReference type="ARBA" id="ARBA00023237"/>
    </source>
</evidence>
<evidence type="ECO:0000259" key="8">
    <source>
        <dbReference type="Pfam" id="PF14322"/>
    </source>
</evidence>
<feature type="signal peptide" evidence="6">
    <location>
        <begin position="1"/>
        <end position="23"/>
    </location>
</feature>
<dbReference type="Pfam" id="PF07980">
    <property type="entry name" value="SusD_RagB"/>
    <property type="match status" value="1"/>
</dbReference>
<evidence type="ECO:0000313" key="10">
    <source>
        <dbReference type="Proteomes" id="UP001226434"/>
    </source>
</evidence>
<keyword evidence="4" id="KW-0472">Membrane</keyword>
<keyword evidence="10" id="KW-1185">Reference proteome</keyword>
<keyword evidence="5" id="KW-0998">Cell outer membrane</keyword>